<dbReference type="PRINTS" id="PR00609">
    <property type="entry name" value="CYTOCHROMEC3"/>
</dbReference>
<dbReference type="InterPro" id="IPR002322">
    <property type="entry name" value="Cyt_c_III"/>
</dbReference>
<evidence type="ECO:0000313" key="9">
    <source>
        <dbReference type="Proteomes" id="UP000000483"/>
    </source>
</evidence>
<dbReference type="GO" id="GO:0046872">
    <property type="term" value="F:metal ion binding"/>
    <property type="evidence" value="ECO:0007669"/>
    <property type="project" value="UniProtKB-KW"/>
</dbReference>
<feature type="binding site" description="axial binding residue" evidence="6">
    <location>
        <position position="102"/>
    </location>
    <ligand>
        <name>heme c</name>
        <dbReference type="ChEBI" id="CHEBI:61717"/>
        <label>1</label>
    </ligand>
    <ligandPart>
        <name>Fe</name>
        <dbReference type="ChEBI" id="CHEBI:18248"/>
    </ligandPart>
</feature>
<feature type="binding site" description="axial binding residue" evidence="6">
    <location>
        <position position="105"/>
    </location>
    <ligand>
        <name>heme c</name>
        <dbReference type="ChEBI" id="CHEBI:61717"/>
        <label>1</label>
    </ligand>
    <ligandPart>
        <name>Fe</name>
        <dbReference type="ChEBI" id="CHEBI:18248"/>
    </ligandPart>
</feature>
<keyword evidence="5 6" id="KW-0408">Iron</keyword>
<dbReference type="KEGG" id="dao:Desac_0710"/>
<evidence type="ECO:0000256" key="6">
    <source>
        <dbReference type="PIRSR" id="PIRSR602322-1"/>
    </source>
</evidence>
<dbReference type="InterPro" id="IPR020942">
    <property type="entry name" value="Cyt_c_III_dom"/>
</dbReference>
<feature type="binding site" description="axial binding residue" evidence="6">
    <location>
        <position position="125"/>
    </location>
    <ligand>
        <name>heme c</name>
        <dbReference type="ChEBI" id="CHEBI:61717"/>
        <label>1</label>
    </ligand>
    <ligandPart>
        <name>Fe</name>
        <dbReference type="ChEBI" id="CHEBI:18248"/>
    </ligandPart>
</feature>
<reference evidence="8 9" key="1">
    <citation type="journal article" date="2011" name="Stand. Genomic Sci.">
        <title>Complete genome sequence of the acetate-degrading sulfate reducer Desulfobacca acetoxidans type strain (ASRB2).</title>
        <authorList>
            <person name="Goker M."/>
            <person name="Teshima H."/>
            <person name="Lapidus A."/>
            <person name="Nolan M."/>
            <person name="Lucas S."/>
            <person name="Hammon N."/>
            <person name="Deshpande S."/>
            <person name="Cheng J.F."/>
            <person name="Tapia R."/>
            <person name="Han C."/>
            <person name="Goodwin L."/>
            <person name="Pitluck S."/>
            <person name="Huntemann M."/>
            <person name="Liolios K."/>
            <person name="Ivanova N."/>
            <person name="Pagani I."/>
            <person name="Mavromatis K."/>
            <person name="Ovchinikova G."/>
            <person name="Pati A."/>
            <person name="Chen A."/>
            <person name="Palaniappan K."/>
            <person name="Land M."/>
            <person name="Hauser L."/>
            <person name="Brambilla E.M."/>
            <person name="Rohde M."/>
            <person name="Spring S."/>
            <person name="Detter J.C."/>
            <person name="Woyke T."/>
            <person name="Bristow J."/>
            <person name="Eisen J.A."/>
            <person name="Markowitz V."/>
            <person name="Hugenholtz P."/>
            <person name="Kyrpides N.C."/>
            <person name="Klenk H.P."/>
        </authorList>
    </citation>
    <scope>NUCLEOTIDE SEQUENCE [LARGE SCALE GENOMIC DNA]</scope>
    <source>
        <strain evidence="9">ATCC 700848 / DSM 11109 / ASRB2</strain>
    </source>
</reference>
<dbReference type="STRING" id="880072.Desac_0710"/>
<organism evidence="8 9">
    <name type="scientific">Desulfobacca acetoxidans (strain ATCC 700848 / DSM 11109 / ASRB2)</name>
    <dbReference type="NCBI Taxonomy" id="880072"/>
    <lineage>
        <taxon>Bacteria</taxon>
        <taxon>Pseudomonadati</taxon>
        <taxon>Thermodesulfobacteriota</taxon>
        <taxon>Desulfobaccia</taxon>
        <taxon>Desulfobaccales</taxon>
        <taxon>Desulfobaccaceae</taxon>
        <taxon>Desulfobacca</taxon>
    </lineage>
</organism>
<dbReference type="InterPro" id="IPR036280">
    <property type="entry name" value="Multihaem_cyt_sf"/>
</dbReference>
<feature type="binding site" description="axial binding residue" evidence="6">
    <location>
        <position position="60"/>
    </location>
    <ligand>
        <name>heme c</name>
        <dbReference type="ChEBI" id="CHEBI:61717"/>
        <label>1</label>
    </ligand>
    <ligandPart>
        <name>Fe</name>
        <dbReference type="ChEBI" id="CHEBI:18248"/>
    </ligandPart>
</feature>
<reference evidence="9" key="2">
    <citation type="submission" date="2011-03" db="EMBL/GenBank/DDBJ databases">
        <title>The complete genome of Desulfobacca acetoxidans DSM 11109.</title>
        <authorList>
            <consortium name="US DOE Joint Genome Institute (JGI-PGF)"/>
            <person name="Lucas S."/>
            <person name="Copeland A."/>
            <person name="Lapidus A."/>
            <person name="Bruce D."/>
            <person name="Goodwin L."/>
            <person name="Pitluck S."/>
            <person name="Peters L."/>
            <person name="Kyrpides N."/>
            <person name="Mavromatis K."/>
            <person name="Ivanova N."/>
            <person name="Ovchinnikova G."/>
            <person name="Teshima H."/>
            <person name="Detter J.C."/>
            <person name="Han C."/>
            <person name="Land M."/>
            <person name="Hauser L."/>
            <person name="Markowitz V."/>
            <person name="Cheng J.-F."/>
            <person name="Hugenholtz P."/>
            <person name="Woyke T."/>
            <person name="Wu D."/>
            <person name="Spring S."/>
            <person name="Schueler E."/>
            <person name="Brambilla E."/>
            <person name="Klenk H.-P."/>
            <person name="Eisen J.A."/>
        </authorList>
    </citation>
    <scope>NUCLEOTIDE SEQUENCE [LARGE SCALE GENOMIC DNA]</scope>
    <source>
        <strain evidence="9">ATCC 700848 / DSM 11109 / ASRB2</strain>
    </source>
</reference>
<feature type="binding site" description="axial binding residue" evidence="6">
    <location>
        <position position="56"/>
    </location>
    <ligand>
        <name>heme c</name>
        <dbReference type="ChEBI" id="CHEBI:61717"/>
        <label>1</label>
    </ligand>
    <ligandPart>
        <name>Fe</name>
        <dbReference type="ChEBI" id="CHEBI:18248"/>
    </ligandPart>
</feature>
<dbReference type="Gene3D" id="3.90.10.10">
    <property type="entry name" value="Cytochrome C3"/>
    <property type="match status" value="1"/>
</dbReference>
<name>F2NGH7_DESAR</name>
<keyword evidence="2 6" id="KW-0349">Heme</keyword>
<gene>
    <name evidence="8" type="ordered locus">Desac_0710</name>
</gene>
<evidence type="ECO:0000256" key="4">
    <source>
        <dbReference type="ARBA" id="ARBA00022982"/>
    </source>
</evidence>
<comment type="cofactor">
    <cofactor evidence="6">
        <name>heme c</name>
        <dbReference type="ChEBI" id="CHEBI:61717"/>
    </cofactor>
    <text evidence="6">Binds 4 heme c groups covalently per monomer.</text>
</comment>
<proteinExistence type="predicted"/>
<feature type="binding site" description="axial binding residue" evidence="6">
    <location>
        <position position="49"/>
    </location>
    <ligand>
        <name>heme c</name>
        <dbReference type="ChEBI" id="CHEBI:61717"/>
        <label>1</label>
    </ligand>
    <ligandPart>
        <name>Fe</name>
        <dbReference type="ChEBI" id="CHEBI:18248"/>
    </ligandPart>
</feature>
<keyword evidence="9" id="KW-1185">Reference proteome</keyword>
<evidence type="ECO:0000256" key="1">
    <source>
        <dbReference type="ARBA" id="ARBA00022448"/>
    </source>
</evidence>
<dbReference type="AlphaFoldDB" id="F2NGH7"/>
<dbReference type="Pfam" id="PF02085">
    <property type="entry name" value="Cytochrom_CIII"/>
    <property type="match status" value="1"/>
</dbReference>
<feature type="binding site" description="axial binding residue" evidence="6">
    <location>
        <position position="106"/>
    </location>
    <ligand>
        <name>heme c</name>
        <dbReference type="ChEBI" id="CHEBI:61717"/>
        <label>1</label>
    </ligand>
    <ligandPart>
        <name>Fe</name>
        <dbReference type="ChEBI" id="CHEBI:18248"/>
    </ligandPart>
</feature>
<protein>
    <submittedName>
        <fullName evidence="8">Cytochrome c, class III, conserved region</fullName>
    </submittedName>
</protein>
<keyword evidence="4" id="KW-0249">Electron transport</keyword>
<dbReference type="EMBL" id="CP002629">
    <property type="protein sequence ID" value="AEB08590.1"/>
    <property type="molecule type" value="Genomic_DNA"/>
</dbReference>
<keyword evidence="1" id="KW-0813">Transport</keyword>
<dbReference type="HOGENOM" id="CLU_125874_4_0_7"/>
<feature type="binding site" description="axial binding residue" evidence="6">
    <location>
        <position position="61"/>
    </location>
    <ligand>
        <name>heme c</name>
        <dbReference type="ChEBI" id="CHEBI:61717"/>
        <label>1</label>
    </ligand>
    <ligandPart>
        <name>Fe</name>
        <dbReference type="ChEBI" id="CHEBI:18248"/>
    </ligandPart>
</feature>
<dbReference type="Proteomes" id="UP000000483">
    <property type="component" value="Chromosome"/>
</dbReference>
<evidence type="ECO:0000256" key="2">
    <source>
        <dbReference type="ARBA" id="ARBA00022617"/>
    </source>
</evidence>
<dbReference type="GO" id="GO:0009055">
    <property type="term" value="F:electron transfer activity"/>
    <property type="evidence" value="ECO:0007669"/>
    <property type="project" value="InterPro"/>
</dbReference>
<evidence type="ECO:0000256" key="3">
    <source>
        <dbReference type="ARBA" id="ARBA00022723"/>
    </source>
</evidence>
<dbReference type="SUPFAM" id="SSF48695">
    <property type="entry name" value="Multiheme cytochromes"/>
    <property type="match status" value="1"/>
</dbReference>
<evidence type="ECO:0000259" key="7">
    <source>
        <dbReference type="Pfam" id="PF02085"/>
    </source>
</evidence>
<evidence type="ECO:0000313" key="8">
    <source>
        <dbReference type="EMBL" id="AEB08590.1"/>
    </source>
</evidence>
<sequence length="128" mass="14463">MYGLVFFVILILLAVQVFGRTEPNPETLLQSRKLKPLTKAPVSFSHSTHEAAGVECLKCHHEYTGGRNQWRPGMPVQSCEACHTLETVGRRLDLKNAFHHQCKGCHLKLRQHSRAAGPIRCQDCHRVP</sequence>
<dbReference type="eggNOG" id="COG0484">
    <property type="taxonomic scope" value="Bacteria"/>
</dbReference>
<feature type="binding site" description="axial binding residue" evidence="6">
    <location>
        <position position="46"/>
    </location>
    <ligand>
        <name>heme c</name>
        <dbReference type="ChEBI" id="CHEBI:61717"/>
        <label>1</label>
    </ligand>
    <ligandPart>
        <name>Fe</name>
        <dbReference type="ChEBI" id="CHEBI:18248"/>
    </ligandPart>
</feature>
<accession>F2NGH7</accession>
<feature type="binding site" description="axial binding residue" evidence="6">
    <location>
        <position position="124"/>
    </location>
    <ligand>
        <name>heme c</name>
        <dbReference type="ChEBI" id="CHEBI:61717"/>
        <label>1</label>
    </ligand>
    <ligandPart>
        <name>Fe</name>
        <dbReference type="ChEBI" id="CHEBI:18248"/>
    </ligandPart>
</feature>
<feature type="domain" description="Class III cytochrome C" evidence="7">
    <location>
        <begin position="34"/>
        <end position="125"/>
    </location>
</feature>
<dbReference type="GO" id="GO:0020037">
    <property type="term" value="F:heme binding"/>
    <property type="evidence" value="ECO:0007669"/>
    <property type="project" value="InterPro"/>
</dbReference>
<evidence type="ECO:0000256" key="5">
    <source>
        <dbReference type="ARBA" id="ARBA00023004"/>
    </source>
</evidence>
<keyword evidence="3 6" id="KW-0479">Metal-binding</keyword>
<feature type="binding site" description="axial binding residue" evidence="6">
    <location>
        <position position="59"/>
    </location>
    <ligand>
        <name>heme c</name>
        <dbReference type="ChEBI" id="CHEBI:61717"/>
        <label>1</label>
    </ligand>
    <ligandPart>
        <name>Fe</name>
        <dbReference type="ChEBI" id="CHEBI:18248"/>
    </ligandPart>
</feature>
<feature type="binding site" description="axial binding residue" evidence="6">
    <location>
        <position position="121"/>
    </location>
    <ligand>
        <name>heme c</name>
        <dbReference type="ChEBI" id="CHEBI:61717"/>
        <label>1</label>
    </ligand>
    <ligandPart>
        <name>Fe</name>
        <dbReference type="ChEBI" id="CHEBI:18248"/>
    </ligandPart>
</feature>
<dbReference type="CDD" id="cd08168">
    <property type="entry name" value="Cytochrom_C3"/>
    <property type="match status" value="1"/>
</dbReference>